<evidence type="ECO:0000313" key="1">
    <source>
        <dbReference type="EMBL" id="QBF75007.1"/>
    </source>
</evidence>
<gene>
    <name evidence="1" type="ORF">HDCHBGLK_02415</name>
</gene>
<dbReference type="KEGG" id="csci:HDCHBGLK_02415"/>
<keyword evidence="2" id="KW-1185">Reference proteome</keyword>
<name>A0A494WMT6_CLOS5</name>
<proteinExistence type="predicted"/>
<reference evidence="1 2" key="1">
    <citation type="journal article" date="2019" name="Appl. Environ. Microbiol.">
        <title>Clostridium scindens ATCC 35704: integration of nutritional requirements, the complete genome sequence, and global transcriptional responses to bile acids.</title>
        <authorList>
            <person name="Devendran S."/>
            <person name="Shrestha R."/>
            <person name="Alves J.M.P."/>
            <person name="Wolf P.G."/>
            <person name="Ly L."/>
            <person name="Hernandez A.G."/>
            <person name="Mendez-Garcia C."/>
            <person name="Inboden A."/>
            <person name="Wiley J."/>
            <person name="Paul O."/>
            <person name="Allen A."/>
            <person name="Springer E."/>
            <person name="Wright C.L."/>
            <person name="Fields C.J."/>
            <person name="Daniel S.L."/>
            <person name="Ridlon J.M."/>
        </authorList>
    </citation>
    <scope>NUCLEOTIDE SEQUENCE [LARGE SCALE GENOMIC DNA]</scope>
    <source>
        <strain evidence="1 2">ATCC 35704</strain>
    </source>
</reference>
<sequence>MDLWIGGRRGGRSGFSATFRHLRLVHRYVSLQKSRHRTPLLRTNIPGTDPPDAFTYLRKPASAAPACANLLAICEECGR</sequence>
<dbReference type="AlphaFoldDB" id="A0A494WMT6"/>
<organism evidence="1 2">
    <name type="scientific">Clostridium scindens (strain ATCC 35704 / DSM 5676 / VPI 13733 / 19)</name>
    <dbReference type="NCBI Taxonomy" id="411468"/>
    <lineage>
        <taxon>Bacteria</taxon>
        <taxon>Bacillati</taxon>
        <taxon>Bacillota</taxon>
        <taxon>Clostridia</taxon>
        <taxon>Lachnospirales</taxon>
        <taxon>Lachnospiraceae</taxon>
    </lineage>
</organism>
<accession>A0A494WMT6</accession>
<dbReference type="EMBL" id="CP036170">
    <property type="protein sequence ID" value="QBF75007.1"/>
    <property type="molecule type" value="Genomic_DNA"/>
</dbReference>
<evidence type="ECO:0000313" key="2">
    <source>
        <dbReference type="Proteomes" id="UP000289664"/>
    </source>
</evidence>
<dbReference type="Proteomes" id="UP000289664">
    <property type="component" value="Chromosome"/>
</dbReference>
<protein>
    <submittedName>
        <fullName evidence="1">Uncharacterized protein</fullName>
    </submittedName>
</protein>